<protein>
    <submittedName>
        <fullName evidence="3">Uncharacterized protein</fullName>
    </submittedName>
</protein>
<dbReference type="Proteomes" id="UP001219568">
    <property type="component" value="Unassembled WGS sequence"/>
</dbReference>
<feature type="region of interest" description="Disordered" evidence="2">
    <location>
        <begin position="1"/>
        <end position="46"/>
    </location>
</feature>
<evidence type="ECO:0000256" key="2">
    <source>
        <dbReference type="SAM" id="MobiDB-lite"/>
    </source>
</evidence>
<feature type="region of interest" description="Disordered" evidence="2">
    <location>
        <begin position="192"/>
        <end position="223"/>
    </location>
</feature>
<feature type="coiled-coil region" evidence="1">
    <location>
        <begin position="70"/>
        <end position="132"/>
    </location>
</feature>
<sequence length="223" mass="24847">MPKMQTASRNPAAQAPTRVRKPQAETSAKRAVRNLPATGAVRSKPVPREVQFRETLKAHAADPENHVDCIKLLEAAEDDHQQRATRLEESHQQVTVEKAQLLAKVRQLTSECRHLKAEIRTLKDSLETATTQDQMPRGEYKEALKDLQSSASSLFNQITSKINESDQAYFSTLLPDPDVAQNWQDQDASYLLNPSDMPAPPIPGYPSSTLPTMSQVDPYAHLP</sequence>
<feature type="compositionally biased region" description="Polar residues" evidence="2">
    <location>
        <begin position="1"/>
        <end position="11"/>
    </location>
</feature>
<gene>
    <name evidence="3" type="ORF">N7460_007945</name>
</gene>
<keyword evidence="4" id="KW-1185">Reference proteome</keyword>
<reference evidence="3" key="1">
    <citation type="journal article" date="2023" name="IMA Fungus">
        <title>Comparative genomic study of the Penicillium genus elucidates a diverse pangenome and 15 lateral gene transfer events.</title>
        <authorList>
            <person name="Petersen C."/>
            <person name="Sorensen T."/>
            <person name="Nielsen M.R."/>
            <person name="Sondergaard T.E."/>
            <person name="Sorensen J.L."/>
            <person name="Fitzpatrick D.A."/>
            <person name="Frisvad J.C."/>
            <person name="Nielsen K.L."/>
        </authorList>
    </citation>
    <scope>NUCLEOTIDE SEQUENCE</scope>
    <source>
        <strain evidence="3">IBT 15450</strain>
    </source>
</reference>
<keyword evidence="1" id="KW-0175">Coiled coil</keyword>
<proteinExistence type="predicted"/>
<dbReference type="AlphaFoldDB" id="A0AAD6I9A6"/>
<dbReference type="EMBL" id="JAQJZL010000009">
    <property type="protein sequence ID" value="KAJ6038174.1"/>
    <property type="molecule type" value="Genomic_DNA"/>
</dbReference>
<evidence type="ECO:0000313" key="3">
    <source>
        <dbReference type="EMBL" id="KAJ6038174.1"/>
    </source>
</evidence>
<name>A0AAD6I9A6_PENCN</name>
<accession>A0AAD6I9A6</accession>
<comment type="caution">
    <text evidence="3">The sequence shown here is derived from an EMBL/GenBank/DDBJ whole genome shotgun (WGS) entry which is preliminary data.</text>
</comment>
<reference evidence="3" key="2">
    <citation type="submission" date="2023-01" db="EMBL/GenBank/DDBJ databases">
        <authorList>
            <person name="Petersen C."/>
        </authorList>
    </citation>
    <scope>NUCLEOTIDE SEQUENCE</scope>
    <source>
        <strain evidence="3">IBT 15450</strain>
    </source>
</reference>
<evidence type="ECO:0000313" key="4">
    <source>
        <dbReference type="Proteomes" id="UP001219568"/>
    </source>
</evidence>
<organism evidence="3 4">
    <name type="scientific">Penicillium canescens</name>
    <dbReference type="NCBI Taxonomy" id="5083"/>
    <lineage>
        <taxon>Eukaryota</taxon>
        <taxon>Fungi</taxon>
        <taxon>Dikarya</taxon>
        <taxon>Ascomycota</taxon>
        <taxon>Pezizomycotina</taxon>
        <taxon>Eurotiomycetes</taxon>
        <taxon>Eurotiomycetidae</taxon>
        <taxon>Eurotiales</taxon>
        <taxon>Aspergillaceae</taxon>
        <taxon>Penicillium</taxon>
    </lineage>
</organism>
<feature type="compositionally biased region" description="Polar residues" evidence="2">
    <location>
        <begin position="206"/>
        <end position="215"/>
    </location>
</feature>
<evidence type="ECO:0000256" key="1">
    <source>
        <dbReference type="SAM" id="Coils"/>
    </source>
</evidence>